<dbReference type="EMBL" id="LR798218">
    <property type="protein sequence ID" value="CAB5195184.1"/>
    <property type="molecule type" value="Genomic_DNA"/>
</dbReference>
<sequence>MTTAVGRNLGLSQLEVDRVIAIVMELAHQMSAPRGGSEADFGEYGLPLAFGVGCCVVAALRDGGVPNAIGGLH</sequence>
<evidence type="ECO:0000313" key="1">
    <source>
        <dbReference type="EMBL" id="CAB4126114.1"/>
    </source>
</evidence>
<gene>
    <name evidence="2" type="ORF">UFOVP170_61</name>
    <name evidence="1" type="ORF">UFOVP73_39</name>
</gene>
<accession>A0A6J5KUP9</accession>
<protein>
    <submittedName>
        <fullName evidence="1">Uncharacterized protein</fullName>
    </submittedName>
</protein>
<dbReference type="EMBL" id="LR796192">
    <property type="protein sequence ID" value="CAB4126114.1"/>
    <property type="molecule type" value="Genomic_DNA"/>
</dbReference>
<evidence type="ECO:0000313" key="2">
    <source>
        <dbReference type="EMBL" id="CAB5195184.1"/>
    </source>
</evidence>
<name>A0A6J5KUP9_9CAUD</name>
<proteinExistence type="predicted"/>
<organism evidence="1">
    <name type="scientific">uncultured Caudovirales phage</name>
    <dbReference type="NCBI Taxonomy" id="2100421"/>
    <lineage>
        <taxon>Viruses</taxon>
        <taxon>Duplodnaviria</taxon>
        <taxon>Heunggongvirae</taxon>
        <taxon>Uroviricota</taxon>
        <taxon>Caudoviricetes</taxon>
        <taxon>Peduoviridae</taxon>
        <taxon>Maltschvirus</taxon>
        <taxon>Maltschvirus maltsch</taxon>
    </lineage>
</organism>
<reference evidence="1" key="1">
    <citation type="submission" date="2020-04" db="EMBL/GenBank/DDBJ databases">
        <authorList>
            <person name="Chiriac C."/>
            <person name="Salcher M."/>
            <person name="Ghai R."/>
            <person name="Kavagutti S V."/>
        </authorList>
    </citation>
    <scope>NUCLEOTIDE SEQUENCE</scope>
</reference>